<dbReference type="EMBL" id="CP035493">
    <property type="protein sequence ID" value="QAY69747.1"/>
    <property type="molecule type" value="Genomic_DNA"/>
</dbReference>
<accession>A0A4P6F8W0</accession>
<organism evidence="1 2">
    <name type="scientific">Xylanimonas protaetiae</name>
    <dbReference type="NCBI Taxonomy" id="2509457"/>
    <lineage>
        <taxon>Bacteria</taxon>
        <taxon>Bacillati</taxon>
        <taxon>Actinomycetota</taxon>
        <taxon>Actinomycetes</taxon>
        <taxon>Micrococcales</taxon>
        <taxon>Promicromonosporaceae</taxon>
        <taxon>Xylanimonas</taxon>
    </lineage>
</organism>
<keyword evidence="2" id="KW-1185">Reference proteome</keyword>
<sequence length="305" mass="33917">MDEHWHLTLIEQAQPRGSKFTQGRSIDAVDVDRVSAAGAMLATVRGQTLIGPLVRARDRLSRVVSHVLANPSIHANDPDVRTDWAMALDEWLVHLAMCRRRTEREVESVLGSEAGDHAKSTFSRLYGEHDSFRFAWEWRNEAQHHMNPLNISKVNAHAATPNGHELRWQLDPAQASRLGRGWSHGSMRLLAEGRDCLAIVDDALRGCEQAIAEILVHNEERIGEGADLVLSLCRELLETVTDETQMPISYALTSLERKADGGSADRDNAHLMIAMHVLRFDHATAAMLAVNGGRQVLGLPARFEL</sequence>
<name>A0A4P6F8W0_9MICO</name>
<evidence type="ECO:0000313" key="2">
    <source>
        <dbReference type="Proteomes" id="UP000292118"/>
    </source>
</evidence>
<evidence type="ECO:0000313" key="1">
    <source>
        <dbReference type="EMBL" id="QAY69747.1"/>
    </source>
</evidence>
<proteinExistence type="predicted"/>
<gene>
    <name evidence="1" type="ORF">ET471_06575</name>
</gene>
<dbReference type="AlphaFoldDB" id="A0A4P6F8W0"/>
<dbReference type="Proteomes" id="UP000292118">
    <property type="component" value="Chromosome"/>
</dbReference>
<reference evidence="1 2" key="1">
    <citation type="submission" date="2019-01" db="EMBL/GenBank/DDBJ databases">
        <title>Genome sequencing of strain FW10M-9.</title>
        <authorList>
            <person name="Heo J."/>
            <person name="Kim S.-J."/>
            <person name="Kim J.-S."/>
            <person name="Hong S.-B."/>
            <person name="Kwon S.-W."/>
        </authorList>
    </citation>
    <scope>NUCLEOTIDE SEQUENCE [LARGE SCALE GENOMIC DNA]</scope>
    <source>
        <strain evidence="1 2">FW10M-9</strain>
    </source>
</reference>
<dbReference type="RefSeq" id="WP_129187138.1">
    <property type="nucleotide sequence ID" value="NZ_CP035493.1"/>
</dbReference>
<protein>
    <submittedName>
        <fullName evidence="1">Uncharacterized protein</fullName>
    </submittedName>
</protein>
<dbReference type="KEGG" id="xya:ET471_06575"/>
<dbReference type="OrthoDB" id="9904860at2"/>